<evidence type="ECO:0000313" key="2">
    <source>
        <dbReference type="Proteomes" id="UP000499080"/>
    </source>
</evidence>
<gene>
    <name evidence="1" type="ORF">AVEN_216784_1</name>
</gene>
<dbReference type="Proteomes" id="UP000499080">
    <property type="component" value="Unassembled WGS sequence"/>
</dbReference>
<reference evidence="1 2" key="1">
    <citation type="journal article" date="2019" name="Sci. Rep.">
        <title>Orb-weaving spider Araneus ventricosus genome elucidates the spidroin gene catalogue.</title>
        <authorList>
            <person name="Kono N."/>
            <person name="Nakamura H."/>
            <person name="Ohtoshi R."/>
            <person name="Moran D.A.P."/>
            <person name="Shinohara A."/>
            <person name="Yoshida Y."/>
            <person name="Fujiwara M."/>
            <person name="Mori M."/>
            <person name="Tomita M."/>
            <person name="Arakawa K."/>
        </authorList>
    </citation>
    <scope>NUCLEOTIDE SEQUENCE [LARGE SCALE GENOMIC DNA]</scope>
</reference>
<protein>
    <submittedName>
        <fullName evidence="1">Uncharacterized protein</fullName>
    </submittedName>
</protein>
<evidence type="ECO:0000313" key="1">
    <source>
        <dbReference type="EMBL" id="GBO40841.1"/>
    </source>
</evidence>
<keyword evidence="2" id="KW-1185">Reference proteome</keyword>
<dbReference type="AlphaFoldDB" id="A0A4Y2WUH6"/>
<organism evidence="1 2">
    <name type="scientific">Araneus ventricosus</name>
    <name type="common">Orbweaver spider</name>
    <name type="synonym">Epeira ventricosa</name>
    <dbReference type="NCBI Taxonomy" id="182803"/>
    <lineage>
        <taxon>Eukaryota</taxon>
        <taxon>Metazoa</taxon>
        <taxon>Ecdysozoa</taxon>
        <taxon>Arthropoda</taxon>
        <taxon>Chelicerata</taxon>
        <taxon>Arachnida</taxon>
        <taxon>Araneae</taxon>
        <taxon>Araneomorphae</taxon>
        <taxon>Entelegynae</taxon>
        <taxon>Araneoidea</taxon>
        <taxon>Araneidae</taxon>
        <taxon>Araneus</taxon>
    </lineage>
</organism>
<accession>A0A4Y2WUH6</accession>
<sequence length="106" mass="12378">MTNEKQTDNKATQTWDMRTVFKSCEKVAISDIEDSDDSWPDRKEKRPKIILTDADSDLVRDPALSTPILMLSSGETRCERRETFNFVHTSPLHKIALRRRRASRRE</sequence>
<name>A0A4Y2WUH6_ARAVE</name>
<proteinExistence type="predicted"/>
<comment type="caution">
    <text evidence="1">The sequence shown here is derived from an EMBL/GenBank/DDBJ whole genome shotgun (WGS) entry which is preliminary data.</text>
</comment>
<dbReference type="EMBL" id="BGPR01066224">
    <property type="protein sequence ID" value="GBO40841.1"/>
    <property type="molecule type" value="Genomic_DNA"/>
</dbReference>
<feature type="non-terminal residue" evidence="1">
    <location>
        <position position="106"/>
    </location>
</feature>